<dbReference type="EMBL" id="KN882043">
    <property type="protein sequence ID" value="KIY46163.1"/>
    <property type="molecule type" value="Genomic_DNA"/>
</dbReference>
<name>A0A0D7A5R0_9AGAR</name>
<evidence type="ECO:0000313" key="2">
    <source>
        <dbReference type="EMBL" id="KIY46163.1"/>
    </source>
</evidence>
<reference evidence="2 3" key="1">
    <citation type="journal article" date="2015" name="Fungal Genet. Biol.">
        <title>Evolution of novel wood decay mechanisms in Agaricales revealed by the genome sequences of Fistulina hepatica and Cylindrobasidium torrendii.</title>
        <authorList>
            <person name="Floudas D."/>
            <person name="Held B.W."/>
            <person name="Riley R."/>
            <person name="Nagy L.G."/>
            <person name="Koehler G."/>
            <person name="Ransdell A.S."/>
            <person name="Younus H."/>
            <person name="Chow J."/>
            <person name="Chiniquy J."/>
            <person name="Lipzen A."/>
            <person name="Tritt A."/>
            <person name="Sun H."/>
            <person name="Haridas S."/>
            <person name="LaButti K."/>
            <person name="Ohm R.A."/>
            <person name="Kues U."/>
            <person name="Blanchette R.A."/>
            <person name="Grigoriev I.V."/>
            <person name="Minto R.E."/>
            <person name="Hibbett D.S."/>
        </authorList>
    </citation>
    <scope>NUCLEOTIDE SEQUENCE [LARGE SCALE GENOMIC DNA]</scope>
    <source>
        <strain evidence="2 3">ATCC 64428</strain>
    </source>
</reference>
<evidence type="ECO:0000313" key="3">
    <source>
        <dbReference type="Proteomes" id="UP000054144"/>
    </source>
</evidence>
<protein>
    <submittedName>
        <fullName evidence="2">Uncharacterized protein</fullName>
    </submittedName>
</protein>
<sequence length="286" mass="31223">MSRPQPGFKAASTTSATRTPVHGSPEDVQRQARLLKSTAQGISTLRGNRTAALARLRKFQRKQHVWRPEDVDNAAESLPCQETLDVPAKGDYCPHVEGICLGSDLSACLKRGSLATYHVFKPPTTSVCPNVCEGGPPSKAAMDGGEPQGTAKALGPSLEARLRLICKQQGMLAAMKDPCPQQIIPFLQLLVPRDGGYRVTQLYLEGLVKYDKACSLPVSDVLVVCTGDQYSNGQRTPTMLRLKAILIAKPSKVEKYGFVFTRETYSTRVISFDNAVEIIENHPLEE</sequence>
<accession>A0A0D7A5R0</accession>
<dbReference type="Proteomes" id="UP000054144">
    <property type="component" value="Unassembled WGS sequence"/>
</dbReference>
<dbReference type="AlphaFoldDB" id="A0A0D7A5R0"/>
<evidence type="ECO:0000256" key="1">
    <source>
        <dbReference type="SAM" id="MobiDB-lite"/>
    </source>
</evidence>
<keyword evidence="3" id="KW-1185">Reference proteome</keyword>
<feature type="region of interest" description="Disordered" evidence="1">
    <location>
        <begin position="1"/>
        <end position="28"/>
    </location>
</feature>
<organism evidence="2 3">
    <name type="scientific">Fistulina hepatica ATCC 64428</name>
    <dbReference type="NCBI Taxonomy" id="1128425"/>
    <lineage>
        <taxon>Eukaryota</taxon>
        <taxon>Fungi</taxon>
        <taxon>Dikarya</taxon>
        <taxon>Basidiomycota</taxon>
        <taxon>Agaricomycotina</taxon>
        <taxon>Agaricomycetes</taxon>
        <taxon>Agaricomycetidae</taxon>
        <taxon>Agaricales</taxon>
        <taxon>Fistulinaceae</taxon>
        <taxon>Fistulina</taxon>
    </lineage>
</organism>
<gene>
    <name evidence="2" type="ORF">FISHEDRAFT_60636</name>
</gene>
<proteinExistence type="predicted"/>